<dbReference type="Proteomes" id="UP001295423">
    <property type="component" value="Unassembled WGS sequence"/>
</dbReference>
<evidence type="ECO:0000256" key="1">
    <source>
        <dbReference type="SAM" id="Coils"/>
    </source>
</evidence>
<feature type="compositionally biased region" description="Pro residues" evidence="2">
    <location>
        <begin position="526"/>
        <end position="537"/>
    </location>
</feature>
<accession>A0AAD2FL15</accession>
<reference evidence="3" key="1">
    <citation type="submission" date="2023-08" db="EMBL/GenBank/DDBJ databases">
        <authorList>
            <person name="Audoor S."/>
            <person name="Bilcke G."/>
        </authorList>
    </citation>
    <scope>NUCLEOTIDE SEQUENCE</scope>
</reference>
<organism evidence="3 4">
    <name type="scientific">Cylindrotheca closterium</name>
    <dbReference type="NCBI Taxonomy" id="2856"/>
    <lineage>
        <taxon>Eukaryota</taxon>
        <taxon>Sar</taxon>
        <taxon>Stramenopiles</taxon>
        <taxon>Ochrophyta</taxon>
        <taxon>Bacillariophyta</taxon>
        <taxon>Bacillariophyceae</taxon>
        <taxon>Bacillariophycidae</taxon>
        <taxon>Bacillariales</taxon>
        <taxon>Bacillariaceae</taxon>
        <taxon>Cylindrotheca</taxon>
    </lineage>
</organism>
<feature type="compositionally biased region" description="Low complexity" evidence="2">
    <location>
        <begin position="509"/>
        <end position="520"/>
    </location>
</feature>
<feature type="compositionally biased region" description="Low complexity" evidence="2">
    <location>
        <begin position="538"/>
        <end position="547"/>
    </location>
</feature>
<feature type="compositionally biased region" description="Basic and acidic residues" evidence="2">
    <location>
        <begin position="43"/>
        <end position="52"/>
    </location>
</feature>
<feature type="compositionally biased region" description="Low complexity" evidence="2">
    <location>
        <begin position="151"/>
        <end position="164"/>
    </location>
</feature>
<feature type="compositionally biased region" description="Low complexity" evidence="2">
    <location>
        <begin position="230"/>
        <end position="243"/>
    </location>
</feature>
<gene>
    <name evidence="3" type="ORF">CYCCA115_LOCUS10519</name>
</gene>
<proteinExistence type="predicted"/>
<evidence type="ECO:0000313" key="4">
    <source>
        <dbReference type="Proteomes" id="UP001295423"/>
    </source>
</evidence>
<evidence type="ECO:0000256" key="2">
    <source>
        <dbReference type="SAM" id="MobiDB-lite"/>
    </source>
</evidence>
<keyword evidence="4" id="KW-1185">Reference proteome</keyword>
<feature type="compositionally biased region" description="Polar residues" evidence="2">
    <location>
        <begin position="326"/>
        <end position="337"/>
    </location>
</feature>
<evidence type="ECO:0000313" key="3">
    <source>
        <dbReference type="EMBL" id="CAJ1946375.1"/>
    </source>
</evidence>
<feature type="compositionally biased region" description="Polar residues" evidence="2">
    <location>
        <begin position="110"/>
        <end position="131"/>
    </location>
</feature>
<feature type="coiled-coil region" evidence="1">
    <location>
        <begin position="551"/>
        <end position="607"/>
    </location>
</feature>
<dbReference type="EMBL" id="CAKOGP040001668">
    <property type="protein sequence ID" value="CAJ1946375.1"/>
    <property type="molecule type" value="Genomic_DNA"/>
</dbReference>
<feature type="region of interest" description="Disordered" evidence="2">
    <location>
        <begin position="672"/>
        <end position="732"/>
    </location>
</feature>
<feature type="region of interest" description="Disordered" evidence="2">
    <location>
        <begin position="503"/>
        <end position="547"/>
    </location>
</feature>
<name>A0AAD2FL15_9STRA</name>
<protein>
    <submittedName>
        <fullName evidence="3">Uncharacterized protein</fullName>
    </submittedName>
</protein>
<feature type="region of interest" description="Disordered" evidence="2">
    <location>
        <begin position="316"/>
        <end position="408"/>
    </location>
</feature>
<feature type="compositionally biased region" description="Acidic residues" evidence="2">
    <location>
        <begin position="355"/>
        <end position="364"/>
    </location>
</feature>
<feature type="region of interest" description="Disordered" evidence="2">
    <location>
        <begin position="29"/>
        <end position="302"/>
    </location>
</feature>
<dbReference type="AlphaFoldDB" id="A0AAD2FL15"/>
<comment type="caution">
    <text evidence="3">The sequence shown here is derived from an EMBL/GenBank/DDBJ whole genome shotgun (WGS) entry which is preliminary data.</text>
</comment>
<keyword evidence="1" id="KW-0175">Coiled coil</keyword>
<sequence>MDFNASTGDFNASAVFFDSDGEDEKEDIYFDASPSANPKVKSLRPDMGKRTDSSGALEQLMSEQPVPKSPGKNGAGTRRSRERRLQDNASSWDKLKKRMKSPGRLGSPRRVSSPTRMQNLDTGESLVSSSDHALYAGSRRRSGGSLSTSMAGGIRSRASRAASSHGGGRQSTTLDEIASESPRQRSAASPHGAGTGSGSGSPPLDNIASESPITRRRARKKKESMESDDSSVISSRSTLSTKSAGALSKSPRTRSKKVKNAVVEDSPSVSSEKTPRNRLRRKGARKNEFYTPNPRSKPMVELNDLARLTDVYHDAVVNTKSKTKNTRQSSADSSTDIKLSDGEVSLTPSIPALPFDDDDDDDDGATITSAKTSMSGKSSGDKKKKKKRASGDRVSSKSPGRLKRSAKVDVSGFENDIAVLQEEVLRLKESKITADSETSKHMQELRRKAFDARLELQKSQLENRQVRSDLRDQTTALNEAELDIEALEKRLNERENEIEQLRRKLKEQSMNGDGNGSSRSGDTDITPPPPPPQPATPKTPSSSAKSQQAIIDRYEAIINRKDSKVANLERELRRLRKSGGGVLQSEQNEMQETIADLQRALKESQAKTIAISNKFSGQKDQYAALEEEVHHWKSQAFGMEDEVAEVRTQLKYWMAKYEDIVGASDTAKAQLASSDKNARDGNKKMLNASYHTQDSGDSDIDDNAPEDRSLWSKIMTPGREKPKLKLDTSQFR</sequence>